<keyword evidence="6" id="KW-0678">Repressor</keyword>
<comment type="subcellular location">
    <subcellularLocation>
        <location evidence="2">Cytoplasm</location>
    </subcellularLocation>
    <subcellularLocation>
        <location evidence="1">Nucleus</location>
    </subcellularLocation>
</comment>
<feature type="compositionally biased region" description="Basic and acidic residues" evidence="12">
    <location>
        <begin position="1190"/>
        <end position="1200"/>
    </location>
</feature>
<comment type="caution">
    <text evidence="15">The sequence shown here is derived from an EMBL/GenBank/DDBJ whole genome shotgun (WGS) entry which is preliminary data.</text>
</comment>
<evidence type="ECO:0000256" key="2">
    <source>
        <dbReference type="ARBA" id="ARBA00004496"/>
    </source>
</evidence>
<dbReference type="Proteomes" id="UP000823561">
    <property type="component" value="Chromosome 24"/>
</dbReference>
<evidence type="ECO:0000256" key="1">
    <source>
        <dbReference type="ARBA" id="ARBA00004123"/>
    </source>
</evidence>
<accession>A0AAV6FIZ1</accession>
<dbReference type="InterPro" id="IPR012583">
    <property type="entry name" value="RIX1_N"/>
</dbReference>
<evidence type="ECO:0000313" key="16">
    <source>
        <dbReference type="Proteomes" id="UP000823561"/>
    </source>
</evidence>
<dbReference type="InterPro" id="IPR011989">
    <property type="entry name" value="ARM-like"/>
</dbReference>
<dbReference type="Pfam" id="PF08167">
    <property type="entry name" value="RIX1"/>
    <property type="match status" value="1"/>
</dbReference>
<reference evidence="15" key="1">
    <citation type="submission" date="2020-10" db="EMBL/GenBank/DDBJ databases">
        <title>Chromosome-scale genome assembly of the Allis shad, Alosa alosa.</title>
        <authorList>
            <person name="Margot Z."/>
            <person name="Christophe K."/>
            <person name="Cabau C."/>
            <person name="Louis A."/>
            <person name="Berthelot C."/>
            <person name="Parey E."/>
            <person name="Roest Crollius H."/>
            <person name="Montfort J."/>
            <person name="Robinson-Rechavi M."/>
            <person name="Bucao C."/>
            <person name="Bouchez O."/>
            <person name="Gislard M."/>
            <person name="Lluch J."/>
            <person name="Milhes M."/>
            <person name="Lampietro C."/>
            <person name="Lopez Roques C."/>
            <person name="Donnadieu C."/>
            <person name="Braasch I."/>
            <person name="Desvignes T."/>
            <person name="Postlethwait J."/>
            <person name="Bobe J."/>
            <person name="Guiguen Y."/>
        </authorList>
    </citation>
    <scope>NUCLEOTIDE SEQUENCE</scope>
    <source>
        <strain evidence="15">M-15738</strain>
        <tissue evidence="15">Blood</tissue>
    </source>
</reference>
<evidence type="ECO:0000313" key="15">
    <source>
        <dbReference type="EMBL" id="KAG5261035.1"/>
    </source>
</evidence>
<feature type="region of interest" description="Disordered" evidence="12">
    <location>
        <begin position="892"/>
        <end position="1124"/>
    </location>
</feature>
<dbReference type="GO" id="GO:0006364">
    <property type="term" value="P:rRNA processing"/>
    <property type="evidence" value="ECO:0007669"/>
    <property type="project" value="TreeGrafter"/>
</dbReference>
<dbReference type="InterPro" id="IPR016024">
    <property type="entry name" value="ARM-type_fold"/>
</dbReference>
<evidence type="ECO:0000256" key="3">
    <source>
        <dbReference type="ARBA" id="ARBA00010511"/>
    </source>
</evidence>
<evidence type="ECO:0000256" key="12">
    <source>
        <dbReference type="SAM" id="MobiDB-lite"/>
    </source>
</evidence>
<dbReference type="PANTHER" id="PTHR34105">
    <property type="entry name" value="PROLINE-, GLUTAMIC ACID- AND LEUCINE-RICH PROTEIN 1"/>
    <property type="match status" value="1"/>
</dbReference>
<organism evidence="15 16">
    <name type="scientific">Alosa alosa</name>
    <name type="common">allis shad</name>
    <dbReference type="NCBI Taxonomy" id="278164"/>
    <lineage>
        <taxon>Eukaryota</taxon>
        <taxon>Metazoa</taxon>
        <taxon>Chordata</taxon>
        <taxon>Craniata</taxon>
        <taxon>Vertebrata</taxon>
        <taxon>Euteleostomi</taxon>
        <taxon>Actinopterygii</taxon>
        <taxon>Neopterygii</taxon>
        <taxon>Teleostei</taxon>
        <taxon>Clupei</taxon>
        <taxon>Clupeiformes</taxon>
        <taxon>Clupeoidei</taxon>
        <taxon>Clupeidae</taxon>
        <taxon>Alosa</taxon>
    </lineage>
</organism>
<feature type="compositionally biased region" description="Basic and acidic residues" evidence="12">
    <location>
        <begin position="994"/>
        <end position="1035"/>
    </location>
</feature>
<sequence length="1246" mass="134224">MATAGWLHGSASMRLTEGLVSVLKEERPEYLPSLLANYREHGVIPTQNSAAVGGLVGLSNARLGSSKTRFEGLCLLSVLVKDGSSELFQQHCLSWLRSVQQVIQSQAPQPSVQLAVMVLKDLLQYSSQIPELSREIGLNCILGILTSLLSLKAESHLVAMEGMMACMTYYPRACGSLREKLGAYFLSKMDSDNPKVQEVACECYGRLPCLGGVLERGGGGRRAESWTNQTHCLLATANSILAQLYQGAETEGVVQYEGPGLELPFPSLDDIDPLLMLQLSHRYRALCLALKHTLSVDSGSPVRLPVQHILNFVCRALGVSNKSINLTGDGCLKLLVLPSVHSDTVDVLSTLINVVGGGLAQYSSVLTRLFSQSLSSWTPPPEASIGQQRAYSAVRVCLYRTLELWVRVGGASACVLQGSPTHSELIFTHLMGDLTPGAEAIKLKVGPSVGSDMVAPAKAGPRRTKGLGLGEAGTMTTQRKGDSLANQDTCLSALRVLRHIILNSGTLLKDELHKRLQDIVVPLCVRLQQQQQLCDVELNGQYGSPAPRRELYRLLLALLLVPCPRWPPPLACAVSLFSHGRRDRSLKVSSFCAEALTICNCLLHPRTPSISLPLPPLALKPTSAAPVLPPSQNPVLALPNLLAGSAPGPPFPPRHPLSLGPATLLGSLENHLSLAAPVLPPTIPSMPGDLLLSPSQPADLAGLGAPEAQRHIFIRYDKEEPEDVEISLESDSDDSVVIVPPGMLEQMRQDGAVSNAPTMTTNSGPPAQAPTAGPCPPTVPTVTGTEAVSSGDTPLASELPTPTSLPHQVLPATPSTSSSFPGGQANPLVPLVPPLSSSTPLVPAPPVSLGESLPGAQLQQMLMQPSPSPSQLGVSLGVHMHNHMNPLAVRQQQQNLASEEEQTVININSTDEEDEEDEEIEDEDELGDEEEEEGLDEEEEEGSDFPEEEDEEYFDGEDYGDYDEEEEDGEDIEEEEEEGVEDIPPLEGEGEQGMMEREEGEVIRPEEERRMELFSLDRDGLQGEGGDRVEEKTGVCEEEDGGNVKEGGSLEEKDQRGATERVEGVSSSSAPQSERDGGQTMGPEMEGPAQGEGTIGLEMDTQEIRSWDQKEALQEAVSSQEAGAVEQIQGVVSEVRDLEELQQQQQSGPEQEELASCSDVGAPGPEMRLQDLEEAPKKEDAEEGEEKEGEESRGTKRKLDDLEEEVMEQSGEKKKLDDEAMASMLADFVDCPPDDEEHHRSSPPNP</sequence>
<proteinExistence type="inferred from homology"/>
<evidence type="ECO:0000256" key="4">
    <source>
        <dbReference type="ARBA" id="ARBA00018417"/>
    </source>
</evidence>
<dbReference type="GO" id="GO:0005737">
    <property type="term" value="C:cytoplasm"/>
    <property type="evidence" value="ECO:0007669"/>
    <property type="project" value="UniProtKB-SubCell"/>
</dbReference>
<evidence type="ECO:0000256" key="6">
    <source>
        <dbReference type="ARBA" id="ARBA00022491"/>
    </source>
</evidence>
<dbReference type="Gene3D" id="1.25.10.10">
    <property type="entry name" value="Leucine-rich Repeat Variant"/>
    <property type="match status" value="1"/>
</dbReference>
<dbReference type="Pfam" id="PF08166">
    <property type="entry name" value="PELP1_HEAT"/>
    <property type="match status" value="2"/>
</dbReference>
<feature type="compositionally biased region" description="Polar residues" evidence="12">
    <location>
        <begin position="892"/>
        <end position="909"/>
    </location>
</feature>
<dbReference type="AlphaFoldDB" id="A0AAV6FIZ1"/>
<feature type="domain" description="Pre-rRNA-processing protein RIX1 N-terminal" evidence="14">
    <location>
        <begin position="20"/>
        <end position="194"/>
    </location>
</feature>
<keyword evidence="5" id="KW-0963">Cytoplasm</keyword>
<keyword evidence="9" id="KW-0804">Transcription</keyword>
<feature type="compositionally biased region" description="Basic and acidic residues" evidence="12">
    <location>
        <begin position="1048"/>
        <end position="1063"/>
    </location>
</feature>
<keyword evidence="7" id="KW-0677">Repeat</keyword>
<dbReference type="InterPro" id="IPR012980">
    <property type="entry name" value="PELP1_middle"/>
</dbReference>
<keyword evidence="8" id="KW-0010">Activator</keyword>
<feature type="compositionally biased region" description="Basic and acidic residues" evidence="12">
    <location>
        <begin position="1102"/>
        <end position="1113"/>
    </location>
</feature>
<dbReference type="PANTHER" id="PTHR34105:SF1">
    <property type="entry name" value="PROLINE-, GLUTAMIC ACID- AND LEUCINE-RICH PROTEIN 1"/>
    <property type="match status" value="1"/>
</dbReference>
<feature type="compositionally biased region" description="Basic and acidic residues" evidence="12">
    <location>
        <begin position="1168"/>
        <end position="1180"/>
    </location>
</feature>
<dbReference type="SUPFAM" id="SSF48371">
    <property type="entry name" value="ARM repeat"/>
    <property type="match status" value="1"/>
</dbReference>
<keyword evidence="10" id="KW-0539">Nucleus</keyword>
<evidence type="ECO:0000259" key="13">
    <source>
        <dbReference type="Pfam" id="PF08166"/>
    </source>
</evidence>
<feature type="compositionally biased region" description="Acidic residues" evidence="12">
    <location>
        <begin position="910"/>
        <end position="981"/>
    </location>
</feature>
<name>A0AAV6FIZ1_9TELE</name>
<evidence type="ECO:0000256" key="10">
    <source>
        <dbReference type="ARBA" id="ARBA00023242"/>
    </source>
</evidence>
<evidence type="ECO:0000259" key="14">
    <source>
        <dbReference type="Pfam" id="PF08167"/>
    </source>
</evidence>
<feature type="region of interest" description="Disordered" evidence="12">
    <location>
        <begin position="754"/>
        <end position="821"/>
    </location>
</feature>
<feature type="domain" description="PELP1 middle" evidence="13">
    <location>
        <begin position="549"/>
        <end position="609"/>
    </location>
</feature>
<comment type="similarity">
    <text evidence="3">Belongs to the RIX1/PELP1 family.</text>
</comment>
<dbReference type="EMBL" id="JADWDJ010000024">
    <property type="protein sequence ID" value="KAG5261035.1"/>
    <property type="molecule type" value="Genomic_DNA"/>
</dbReference>
<feature type="region of interest" description="Disordered" evidence="12">
    <location>
        <begin position="1136"/>
        <end position="1246"/>
    </location>
</feature>
<evidence type="ECO:0000256" key="5">
    <source>
        <dbReference type="ARBA" id="ARBA00022490"/>
    </source>
</evidence>
<gene>
    <name evidence="15" type="ORF">AALO_G00299250</name>
</gene>
<protein>
    <recommendedName>
        <fullName evidence="4">Proline-, glutamic acid- and leucine-rich protein 1</fullName>
    </recommendedName>
    <alternativeName>
        <fullName evidence="11">Modulator of non-genomic activity of estrogen receptor</fullName>
    </alternativeName>
</protein>
<keyword evidence="16" id="KW-1185">Reference proteome</keyword>
<evidence type="ECO:0000256" key="8">
    <source>
        <dbReference type="ARBA" id="ARBA00023159"/>
    </source>
</evidence>
<evidence type="ECO:0000256" key="7">
    <source>
        <dbReference type="ARBA" id="ARBA00022737"/>
    </source>
</evidence>
<evidence type="ECO:0000256" key="11">
    <source>
        <dbReference type="ARBA" id="ARBA00030054"/>
    </source>
</evidence>
<evidence type="ECO:0000256" key="9">
    <source>
        <dbReference type="ARBA" id="ARBA00023163"/>
    </source>
</evidence>
<feature type="compositionally biased region" description="Polar residues" evidence="12">
    <location>
        <begin position="755"/>
        <end position="765"/>
    </location>
</feature>
<feature type="domain" description="PELP1 middle" evidence="13">
    <location>
        <begin position="391"/>
        <end position="444"/>
    </location>
</feature>
<dbReference type="GO" id="GO:0005634">
    <property type="term" value="C:nucleus"/>
    <property type="evidence" value="ECO:0007669"/>
    <property type="project" value="UniProtKB-SubCell"/>
</dbReference>